<gene>
    <name evidence="3" type="ORF">IG193_07550</name>
</gene>
<evidence type="ECO:0000256" key="1">
    <source>
        <dbReference type="SAM" id="Phobius"/>
    </source>
</evidence>
<dbReference type="SUPFAM" id="SSF53474">
    <property type="entry name" value="alpha/beta-Hydrolases"/>
    <property type="match status" value="1"/>
</dbReference>
<dbReference type="InParanoid" id="A0A7L9FHW3"/>
<feature type="domain" description="Serine aminopeptidase S33" evidence="2">
    <location>
        <begin position="76"/>
        <end position="209"/>
    </location>
</feature>
<accession>A0A7L9FHW3</accession>
<keyword evidence="1" id="KW-0812">Transmembrane</keyword>
<dbReference type="InterPro" id="IPR052920">
    <property type="entry name" value="DNA-binding_regulatory"/>
</dbReference>
<dbReference type="AlphaFoldDB" id="A0A7L9FHW3"/>
<dbReference type="PANTHER" id="PTHR43358">
    <property type="entry name" value="ALPHA/BETA-HYDROLASE"/>
    <property type="match status" value="1"/>
</dbReference>
<dbReference type="InterPro" id="IPR029058">
    <property type="entry name" value="AB_hydrolase_fold"/>
</dbReference>
<name>A0A7L9FHW3_9CREN</name>
<dbReference type="PANTHER" id="PTHR43358:SF4">
    <property type="entry name" value="ALPHA_BETA HYDROLASE FOLD-1 DOMAIN-CONTAINING PROTEIN"/>
    <property type="match status" value="1"/>
</dbReference>
<evidence type="ECO:0000313" key="3">
    <source>
        <dbReference type="EMBL" id="QOJ78603.1"/>
    </source>
</evidence>
<keyword evidence="1" id="KW-0472">Membrane</keyword>
<dbReference type="EMBL" id="CP062310">
    <property type="protein sequence ID" value="QOJ78603.1"/>
    <property type="molecule type" value="Genomic_DNA"/>
</dbReference>
<dbReference type="KEGG" id="thel:IG193_07550"/>
<dbReference type="InterPro" id="IPR022742">
    <property type="entry name" value="Hydrolase_4"/>
</dbReference>
<organism evidence="3 4">
    <name type="scientific">Infirmifilum lucidum</name>
    <dbReference type="NCBI Taxonomy" id="2776706"/>
    <lineage>
        <taxon>Archaea</taxon>
        <taxon>Thermoproteota</taxon>
        <taxon>Thermoprotei</taxon>
        <taxon>Thermofilales</taxon>
        <taxon>Thermofilaceae</taxon>
        <taxon>Infirmifilum</taxon>
    </lineage>
</organism>
<evidence type="ECO:0000313" key="4">
    <source>
        <dbReference type="Proteomes" id="UP000594121"/>
    </source>
</evidence>
<protein>
    <submittedName>
        <fullName evidence="3">Alpha/beta fold hydrolase</fullName>
    </submittedName>
</protein>
<feature type="transmembrane region" description="Helical" evidence="1">
    <location>
        <begin position="12"/>
        <end position="30"/>
    </location>
</feature>
<evidence type="ECO:0000259" key="2">
    <source>
        <dbReference type="Pfam" id="PF12146"/>
    </source>
</evidence>
<dbReference type="Gene3D" id="3.40.50.1820">
    <property type="entry name" value="alpha/beta hydrolase"/>
    <property type="match status" value="1"/>
</dbReference>
<dbReference type="Proteomes" id="UP000594121">
    <property type="component" value="Chromosome"/>
</dbReference>
<dbReference type="GO" id="GO:0016787">
    <property type="term" value="F:hydrolase activity"/>
    <property type="evidence" value="ECO:0007669"/>
    <property type="project" value="UniProtKB-KW"/>
</dbReference>
<keyword evidence="1" id="KW-1133">Transmembrane helix</keyword>
<keyword evidence="4" id="KW-1185">Reference proteome</keyword>
<dbReference type="Pfam" id="PF12146">
    <property type="entry name" value="Hydrolase_4"/>
    <property type="match status" value="1"/>
</dbReference>
<reference evidence="3 4" key="1">
    <citation type="submission" date="2020-10" db="EMBL/GenBank/DDBJ databases">
        <title>Thermofilum lucidum 3507LT sp. nov. a novel member of Thermofilaceae family isolated from Chile hot spring, and proposal of description order Thermofilales.</title>
        <authorList>
            <person name="Zayulina K.S."/>
            <person name="Elcheninov A.G."/>
            <person name="Toshchakov S.V."/>
            <person name="Kublanov I.V."/>
        </authorList>
    </citation>
    <scope>NUCLEOTIDE SEQUENCE [LARGE SCALE GENOMIC DNA]</scope>
    <source>
        <strain evidence="3 4">3507LT</strain>
    </source>
</reference>
<keyword evidence="3" id="KW-0378">Hydrolase</keyword>
<sequence>MSLVIAEVLQALLAVVIAFLGLLVVISYIASSKMLRPTRKVGSWSPHDLGFEYEKVEVRTQDGVILRGWLVKGGSDKTVLAIHGYTSSKWDEGYMKQILEMLARNNFNVAVFDMRAHGESTGEYTTLGFRESEDVMRIIDWLEERGLASKLGLIGYSMGGAITLMVSSMDPRVKAAVADSPYIDIRSSGKRWIARVRGVTGLLLRASYPLIVWLTAKRARIDPEKLVMYGFADKIRIPLLIVAGEGDDLVPLEEIKTFYERVRKVNEKAELWITPSRHVSTITDSPREYESKVLEFFNRWLA</sequence>
<proteinExistence type="predicted"/>